<dbReference type="RefSeq" id="WP_271265897.1">
    <property type="nucleotide sequence ID" value="NZ_JAMGZJ010000059.1"/>
</dbReference>
<protein>
    <recommendedName>
        <fullName evidence="4">Lysozyme inhibitor</fullName>
    </recommendedName>
</protein>
<dbReference type="Gene3D" id="1.10.8.1160">
    <property type="match status" value="1"/>
</dbReference>
<proteinExistence type="predicted"/>
<dbReference type="EMBL" id="JAMGZJ010000059">
    <property type="protein sequence ID" value="MCU6667259.1"/>
    <property type="molecule type" value="Genomic_DNA"/>
</dbReference>
<feature type="signal peptide" evidence="1">
    <location>
        <begin position="1"/>
        <end position="20"/>
    </location>
</feature>
<accession>A0A9J6QAG9</accession>
<evidence type="ECO:0000313" key="2">
    <source>
        <dbReference type="EMBL" id="MCU6667259.1"/>
    </source>
</evidence>
<evidence type="ECO:0000256" key="1">
    <source>
        <dbReference type="SAM" id="SignalP"/>
    </source>
</evidence>
<dbReference type="InterPro" id="IPR049348">
    <property type="entry name" value="TsiV3_sf"/>
</dbReference>
<dbReference type="InterPro" id="IPR049347">
    <property type="entry name" value="TsiV3"/>
</dbReference>
<dbReference type="Proteomes" id="UP001061282">
    <property type="component" value="Unassembled WGS sequence"/>
</dbReference>
<dbReference type="Pfam" id="PF20889">
    <property type="entry name" value="TsiV3"/>
    <property type="match status" value="1"/>
</dbReference>
<sequence>MRLIKVIFVLLLICSFSVSSKKTTEYSDSYYKCVSENVDNPMSTNCMDSEIYIQRKYVKVITSEHEGLISPEDGEVIDLNYYTMQQLKHIDDKCKLWIKSGGQNGNILEKQCALDETISLKKLLSNFVVVVEG</sequence>
<keyword evidence="1" id="KW-0732">Signal</keyword>
<comment type="caution">
    <text evidence="2">The sequence shown here is derived from an EMBL/GenBank/DDBJ whole genome shotgun (WGS) entry which is preliminary data.</text>
</comment>
<reference evidence="2" key="1">
    <citation type="submission" date="2022-05" db="EMBL/GenBank/DDBJ databases">
        <title>Description of a novel species of Leclercia; Leclercia tamurae and the Proposal for a Novel Genus Silvania gen. nov. Containing Two Novel Species Silvania hatchlandensis sp. nov. and Silvania confinis sp. nov. Isolated from the Rhizosphere of Oak.</title>
        <authorList>
            <person name="Maddock D.W."/>
            <person name="Brady C.L."/>
            <person name="Denman S."/>
            <person name="Arnold D."/>
        </authorList>
    </citation>
    <scope>NUCLEOTIDE SEQUENCE</scope>
    <source>
        <strain evidence="2">H4N4</strain>
    </source>
</reference>
<evidence type="ECO:0008006" key="4">
    <source>
        <dbReference type="Google" id="ProtNLM"/>
    </source>
</evidence>
<dbReference type="AlphaFoldDB" id="A0A9J6QAG9"/>
<keyword evidence="3" id="KW-1185">Reference proteome</keyword>
<organism evidence="2 3">
    <name type="scientific">Silvania confinis</name>
    <dbReference type="NCBI Taxonomy" id="2926470"/>
    <lineage>
        <taxon>Bacteria</taxon>
        <taxon>Pseudomonadati</taxon>
        <taxon>Pseudomonadota</taxon>
        <taxon>Gammaproteobacteria</taxon>
        <taxon>Enterobacterales</taxon>
        <taxon>Enterobacteriaceae</taxon>
        <taxon>Silvania</taxon>
    </lineage>
</organism>
<feature type="chain" id="PRO_5039903997" description="Lysozyme inhibitor" evidence="1">
    <location>
        <begin position="21"/>
        <end position="133"/>
    </location>
</feature>
<evidence type="ECO:0000313" key="3">
    <source>
        <dbReference type="Proteomes" id="UP001061282"/>
    </source>
</evidence>
<gene>
    <name evidence="2" type="ORF">M8013_00590</name>
</gene>
<name>A0A9J6QAG9_9ENTR</name>